<dbReference type="Gene3D" id="1.20.120.1770">
    <property type="match status" value="1"/>
</dbReference>
<evidence type="ECO:0000256" key="1">
    <source>
        <dbReference type="SAM" id="MobiDB-lite"/>
    </source>
</evidence>
<dbReference type="Proteomes" id="UP000654370">
    <property type="component" value="Unassembled WGS sequence"/>
</dbReference>
<dbReference type="OrthoDB" id="4137487at2759"/>
<feature type="transmembrane region" description="Helical" evidence="2">
    <location>
        <begin position="85"/>
        <end position="106"/>
    </location>
</feature>
<accession>A0A8H7UCZ4</accession>
<feature type="signal peptide" evidence="3">
    <location>
        <begin position="1"/>
        <end position="21"/>
    </location>
</feature>
<feature type="chain" id="PRO_5034261760" evidence="3">
    <location>
        <begin position="22"/>
        <end position="456"/>
    </location>
</feature>
<name>A0A8H7UCZ4_MORIS</name>
<evidence type="ECO:0000259" key="5">
    <source>
        <dbReference type="Pfam" id="PF10355"/>
    </source>
</evidence>
<comment type="caution">
    <text evidence="6">The sequence shown here is derived from an EMBL/GenBank/DDBJ whole genome shotgun (WGS) entry which is preliminary data.</text>
</comment>
<feature type="transmembrane region" description="Helical" evidence="2">
    <location>
        <begin position="57"/>
        <end position="78"/>
    </location>
</feature>
<dbReference type="Pfam" id="PF10348">
    <property type="entry name" value="DUF2427"/>
    <property type="match status" value="1"/>
</dbReference>
<evidence type="ECO:0000313" key="7">
    <source>
        <dbReference type="Proteomes" id="UP000654370"/>
    </source>
</evidence>
<feature type="region of interest" description="Disordered" evidence="1">
    <location>
        <begin position="432"/>
        <end position="456"/>
    </location>
</feature>
<feature type="transmembrane region" description="Helical" evidence="2">
    <location>
        <begin position="313"/>
        <end position="333"/>
    </location>
</feature>
<feature type="transmembrane region" description="Helical" evidence="2">
    <location>
        <begin position="118"/>
        <end position="139"/>
    </location>
</feature>
<keyword evidence="7" id="KW-1185">Reference proteome</keyword>
<feature type="transmembrane region" description="Helical" evidence="2">
    <location>
        <begin position="160"/>
        <end position="180"/>
    </location>
</feature>
<feature type="transmembrane region" description="Helical" evidence="2">
    <location>
        <begin position="192"/>
        <end position="214"/>
    </location>
</feature>
<feature type="transmembrane region" description="Helical" evidence="2">
    <location>
        <begin position="345"/>
        <end position="362"/>
    </location>
</feature>
<evidence type="ECO:0000259" key="4">
    <source>
        <dbReference type="Pfam" id="PF10348"/>
    </source>
</evidence>
<dbReference type="PANTHER" id="PTHR31685">
    <property type="entry name" value="INTEGRAL MEMBRANE PROTEIN (AFU_ORTHOLOGUE AFUA_6G12730)-RELATED"/>
    <property type="match status" value="1"/>
</dbReference>
<dbReference type="CDD" id="cd08760">
    <property type="entry name" value="Cyt_b561_FRRS1_like"/>
    <property type="match status" value="1"/>
</dbReference>
<keyword evidence="3" id="KW-0732">Signal</keyword>
<dbReference type="InterPro" id="IPR018825">
    <property type="entry name" value="DUF2427"/>
</dbReference>
<dbReference type="AlphaFoldDB" id="A0A8H7UCZ4"/>
<protein>
    <submittedName>
        <fullName evidence="6">Uncharacterized protein</fullName>
    </submittedName>
</protein>
<evidence type="ECO:0000313" key="6">
    <source>
        <dbReference type="EMBL" id="KAG2174969.1"/>
    </source>
</evidence>
<dbReference type="EMBL" id="JAEPQZ010000012">
    <property type="protein sequence ID" value="KAG2174969.1"/>
    <property type="molecule type" value="Genomic_DNA"/>
</dbReference>
<keyword evidence="2" id="KW-0472">Membrane</keyword>
<feature type="compositionally biased region" description="Polar residues" evidence="1">
    <location>
        <begin position="441"/>
        <end position="450"/>
    </location>
</feature>
<dbReference type="Pfam" id="PF10355">
    <property type="entry name" value="Ytp1"/>
    <property type="match status" value="1"/>
</dbReference>
<feature type="transmembrane region" description="Helical" evidence="2">
    <location>
        <begin position="378"/>
        <end position="398"/>
    </location>
</feature>
<dbReference type="PANTHER" id="PTHR31685:SF2">
    <property type="entry name" value="PROTEIN YTP1"/>
    <property type="match status" value="1"/>
</dbReference>
<feature type="domain" description="Protein YTP1-like C-terminal" evidence="5">
    <location>
        <begin position="168"/>
        <end position="400"/>
    </location>
</feature>
<evidence type="ECO:0000256" key="2">
    <source>
        <dbReference type="SAM" id="Phobius"/>
    </source>
</evidence>
<feature type="transmembrane region" description="Helical" evidence="2">
    <location>
        <begin position="284"/>
        <end position="301"/>
    </location>
</feature>
<dbReference type="InterPro" id="IPR018827">
    <property type="entry name" value="YTP1_C"/>
</dbReference>
<evidence type="ECO:0000256" key="3">
    <source>
        <dbReference type="SAM" id="SignalP"/>
    </source>
</evidence>
<reference evidence="6" key="1">
    <citation type="submission" date="2020-12" db="EMBL/GenBank/DDBJ databases">
        <title>Metabolic potential, ecology and presence of endohyphal bacteria is reflected in genomic diversity of Mucoromycotina.</title>
        <authorList>
            <person name="Muszewska A."/>
            <person name="Okrasinska A."/>
            <person name="Steczkiewicz K."/>
            <person name="Drgas O."/>
            <person name="Orlowska M."/>
            <person name="Perlinska-Lenart U."/>
            <person name="Aleksandrzak-Piekarczyk T."/>
            <person name="Szatraj K."/>
            <person name="Zielenkiewicz U."/>
            <person name="Pilsyk S."/>
            <person name="Malc E."/>
            <person name="Mieczkowski P."/>
            <person name="Kruszewska J.S."/>
            <person name="Biernat P."/>
            <person name="Pawlowska J."/>
        </authorList>
    </citation>
    <scope>NUCLEOTIDE SEQUENCE</scope>
    <source>
        <strain evidence="6">WA0000067209</strain>
    </source>
</reference>
<keyword evidence="2" id="KW-1133">Transmembrane helix</keyword>
<gene>
    <name evidence="6" type="ORF">INT43_006031</name>
</gene>
<keyword evidence="2" id="KW-0812">Transmembrane</keyword>
<organism evidence="6 7">
    <name type="scientific">Mortierella isabellina</name>
    <name type="common">Filamentous fungus</name>
    <name type="synonym">Umbelopsis isabellina</name>
    <dbReference type="NCBI Taxonomy" id="91625"/>
    <lineage>
        <taxon>Eukaryota</taxon>
        <taxon>Fungi</taxon>
        <taxon>Fungi incertae sedis</taxon>
        <taxon>Mucoromycota</taxon>
        <taxon>Mucoromycotina</taxon>
        <taxon>Umbelopsidomycetes</taxon>
        <taxon>Umbelopsidales</taxon>
        <taxon>Umbelopsidaceae</taxon>
        <taxon>Umbelopsis</taxon>
    </lineage>
</organism>
<feature type="domain" description="DUF2427" evidence="4">
    <location>
        <begin position="43"/>
        <end position="140"/>
    </location>
</feature>
<sequence>MQAAKYLTILALAAQVQPSLQQDEPDESHAGHSHDLDPAIFASSAATDEPIGSIMTLHLTTMIITFGFIYPIGMVLGLVRSRWHVPVQTLGSLLFVLGFFLAHAHSGRNYEPHTAHRGFAWFVVWSLVAQVAMGIYLKLHLERGIHGRIRRLFVFAHKCLGVLIPVIGYTQIVLGVIAVVGFCYGEETGQCLAHFIMGSSFVGYGIIMLLSLRVGGPWLLKRKRSQEWYDSWTITAWGIVNTFTEHRWGSNWNPTDFQHTSMGIIWVAAGMVGIWTSRHEQRSVVPAIVIALTAAAFQGHAQHVANSGHIHSFFGYMLMAGALSRIIEICFVWKKGVFKISPWQYMPPMFLMMAGVTFMGATEEQLMLLAEMGIDPSAYINILLSFAFFIFFYVNILLSMWERLSGYNNDHSTEGYTEVENVELHDNPDFLEDEEEDNFTKEQNGMQLGSISHDER</sequence>
<proteinExistence type="predicted"/>